<reference evidence="1 2" key="1">
    <citation type="journal article" date="2014" name="BMC Genomics">
        <title>Genome and secretome analysis of the hemibiotrophic fungal pathogen, Moniliophthora roreri, which causes frosty pod rot disease of cacao: mechanisms of the biotrophic and necrotrophic phases.</title>
        <authorList>
            <person name="Meinhardt L.W."/>
            <person name="Costa G.G.L."/>
            <person name="Thomazella D.P.T."/>
            <person name="Teixeira P.J.P.L."/>
            <person name="Carazzolle M.F."/>
            <person name="Schuster S.C."/>
            <person name="Carlson J.E."/>
            <person name="Guiltinan M.J."/>
            <person name="Mieczkowski P."/>
            <person name="Farmer A."/>
            <person name="Ramaraj T."/>
            <person name="Crozier J."/>
            <person name="Davis R.E."/>
            <person name="Shao J."/>
            <person name="Melnick R.L."/>
            <person name="Pereira G.A.G."/>
            <person name="Bailey B.A."/>
        </authorList>
    </citation>
    <scope>NUCLEOTIDE SEQUENCE [LARGE SCALE GENOMIC DNA]</scope>
    <source>
        <strain evidence="1 2">MCA 2997</strain>
    </source>
</reference>
<dbReference type="Proteomes" id="UP000017559">
    <property type="component" value="Unassembled WGS sequence"/>
</dbReference>
<sequence>MIARRSLKKSVSATFGLIGYDIGIGPSYQYYADIEEYWLRENRDRQALGRISYRLQNLRRTIERGSTKLMDLVNSANGNTNTTKLHFPSCSLSKPKKLRFGGETPTARLMKNTKLRVVTGDGVGQAKTKLLRLSLVRYASARKTHIRLRE</sequence>
<keyword evidence="2" id="KW-1185">Reference proteome</keyword>
<evidence type="ECO:0000313" key="1">
    <source>
        <dbReference type="EMBL" id="ESK86056.1"/>
    </source>
</evidence>
<dbReference type="KEGG" id="mrr:Moror_9392"/>
<organism evidence="1 2">
    <name type="scientific">Moniliophthora roreri (strain MCA 2997)</name>
    <name type="common">Cocoa frosty pod rot fungus</name>
    <name type="synonym">Crinipellis roreri</name>
    <dbReference type="NCBI Taxonomy" id="1381753"/>
    <lineage>
        <taxon>Eukaryota</taxon>
        <taxon>Fungi</taxon>
        <taxon>Dikarya</taxon>
        <taxon>Basidiomycota</taxon>
        <taxon>Agaricomycotina</taxon>
        <taxon>Agaricomycetes</taxon>
        <taxon>Agaricomycetidae</taxon>
        <taxon>Agaricales</taxon>
        <taxon>Marasmiineae</taxon>
        <taxon>Marasmiaceae</taxon>
        <taxon>Moniliophthora</taxon>
    </lineage>
</organism>
<accession>V2WZU6</accession>
<dbReference type="EMBL" id="AWSO01000985">
    <property type="protein sequence ID" value="ESK86056.1"/>
    <property type="molecule type" value="Genomic_DNA"/>
</dbReference>
<comment type="caution">
    <text evidence="1">The sequence shown here is derived from an EMBL/GenBank/DDBJ whole genome shotgun (WGS) entry which is preliminary data.</text>
</comment>
<dbReference type="HOGENOM" id="CLU_1741026_0_0_1"/>
<proteinExistence type="predicted"/>
<gene>
    <name evidence="1" type="ORF">Moror_9392</name>
</gene>
<dbReference type="AlphaFoldDB" id="V2WZU6"/>
<protein>
    <submittedName>
        <fullName evidence="1">Uncharacterized protein</fullName>
    </submittedName>
</protein>
<evidence type="ECO:0000313" key="2">
    <source>
        <dbReference type="Proteomes" id="UP000017559"/>
    </source>
</evidence>
<name>V2WZU6_MONRO</name>